<organism evidence="2 3">
    <name type="scientific">Ahrensia kielensis</name>
    <dbReference type="NCBI Taxonomy" id="76980"/>
    <lineage>
        <taxon>Bacteria</taxon>
        <taxon>Pseudomonadati</taxon>
        <taxon>Pseudomonadota</taxon>
        <taxon>Alphaproteobacteria</taxon>
        <taxon>Hyphomicrobiales</taxon>
        <taxon>Ahrensiaceae</taxon>
        <taxon>Ahrensia</taxon>
    </lineage>
</organism>
<dbReference type="InterPro" id="IPR011051">
    <property type="entry name" value="RmlC_Cupin_sf"/>
</dbReference>
<proteinExistence type="predicted"/>
<dbReference type="Pfam" id="PF05899">
    <property type="entry name" value="Cupin_3"/>
    <property type="match status" value="1"/>
</dbReference>
<dbReference type="PANTHER" id="PTHR40943">
    <property type="entry name" value="CYTOPLASMIC PROTEIN-RELATED"/>
    <property type="match status" value="1"/>
</dbReference>
<dbReference type="InterPro" id="IPR008579">
    <property type="entry name" value="UGlyAH_Cupin_dom"/>
</dbReference>
<dbReference type="EMBL" id="JBBMQO010000013">
    <property type="protein sequence ID" value="MEM5503171.1"/>
    <property type="molecule type" value="Genomic_DNA"/>
</dbReference>
<accession>A0ABU9TAL9</accession>
<reference evidence="2 3" key="1">
    <citation type="submission" date="2024-03" db="EMBL/GenBank/DDBJ databases">
        <title>Community enrichment and isolation of bacterial strains for fucoidan degradation.</title>
        <authorList>
            <person name="Sichert A."/>
        </authorList>
    </citation>
    <scope>NUCLEOTIDE SEQUENCE [LARGE SCALE GENOMIC DNA]</scope>
    <source>
        <strain evidence="2 3">AS62</strain>
    </source>
</reference>
<dbReference type="InterPro" id="IPR014710">
    <property type="entry name" value="RmlC-like_jellyroll"/>
</dbReference>
<dbReference type="Proteomes" id="UP001477870">
    <property type="component" value="Unassembled WGS sequence"/>
</dbReference>
<dbReference type="Gene3D" id="2.60.120.10">
    <property type="entry name" value="Jelly Rolls"/>
    <property type="match status" value="1"/>
</dbReference>
<feature type="domain" description="(S)-ureidoglycine aminohydrolase cupin" evidence="1">
    <location>
        <begin position="37"/>
        <end position="110"/>
    </location>
</feature>
<evidence type="ECO:0000313" key="2">
    <source>
        <dbReference type="EMBL" id="MEM5503171.1"/>
    </source>
</evidence>
<name>A0ABU9TAL9_9HYPH</name>
<sequence length="116" mass="13160">MRFVNFAEQNIDPIDKEFTEDVIEGDPRQKVWPHFVGANGQFKSGMWDSTAGVFRGPMNNQIEFCHILEGEARIETSDGTTRTVKAGDSFVMDNGLQPIWHVGAYVRKHYVILSLD</sequence>
<gene>
    <name evidence="2" type="ORF">WNY59_16405</name>
</gene>
<comment type="caution">
    <text evidence="2">The sequence shown here is derived from an EMBL/GenBank/DDBJ whole genome shotgun (WGS) entry which is preliminary data.</text>
</comment>
<dbReference type="RefSeq" id="WP_342849352.1">
    <property type="nucleotide sequence ID" value="NZ_JBBMQO010000013.1"/>
</dbReference>
<dbReference type="SUPFAM" id="SSF51182">
    <property type="entry name" value="RmlC-like cupins"/>
    <property type="match status" value="1"/>
</dbReference>
<dbReference type="CDD" id="cd02227">
    <property type="entry name" value="cupin_TM1112-like"/>
    <property type="match status" value="1"/>
</dbReference>
<keyword evidence="3" id="KW-1185">Reference proteome</keyword>
<dbReference type="PANTHER" id="PTHR40943:SF2">
    <property type="entry name" value="(S)-UREIDOGLYCINE AMINOHYDROLASE CUPIN DOMAIN-CONTAINING PROTEIN"/>
    <property type="match status" value="1"/>
</dbReference>
<protein>
    <submittedName>
        <fullName evidence="2">Cupin domain-containing protein</fullName>
    </submittedName>
</protein>
<evidence type="ECO:0000313" key="3">
    <source>
        <dbReference type="Proteomes" id="UP001477870"/>
    </source>
</evidence>
<evidence type="ECO:0000259" key="1">
    <source>
        <dbReference type="Pfam" id="PF05899"/>
    </source>
</evidence>